<feature type="domain" description="Glycosyltransferase 2-like" evidence="2">
    <location>
        <begin position="8"/>
        <end position="91"/>
    </location>
</feature>
<accession>A0A556QPK1</accession>
<dbReference type="CDD" id="cd02511">
    <property type="entry name" value="Beta4Glucosyltransferase"/>
    <property type="match status" value="1"/>
</dbReference>
<dbReference type="SUPFAM" id="SSF53448">
    <property type="entry name" value="Nucleotide-diphospho-sugar transferases"/>
    <property type="match status" value="1"/>
</dbReference>
<dbReference type="Gene3D" id="1.25.40.10">
    <property type="entry name" value="Tetratricopeptide repeat domain"/>
    <property type="match status" value="1"/>
</dbReference>
<dbReference type="PANTHER" id="PTHR43630">
    <property type="entry name" value="POLY-BETA-1,6-N-ACETYL-D-GLUCOSAMINE SYNTHASE"/>
    <property type="match status" value="1"/>
</dbReference>
<dbReference type="EMBL" id="VMBG01000001">
    <property type="protein sequence ID" value="TSJ78578.1"/>
    <property type="molecule type" value="Genomic_DNA"/>
</dbReference>
<dbReference type="Proteomes" id="UP000315648">
    <property type="component" value="Unassembled WGS sequence"/>
</dbReference>
<dbReference type="SUPFAM" id="SSF48452">
    <property type="entry name" value="TPR-like"/>
    <property type="match status" value="1"/>
</dbReference>
<dbReference type="PANTHER" id="PTHR43630:SF2">
    <property type="entry name" value="GLYCOSYLTRANSFERASE"/>
    <property type="match status" value="1"/>
</dbReference>
<sequence>MNSAPRLSLCMIVRNEAANLPACLDSVRDLASDIVVVDTGSTDSTCEIARQHGARIINAEWTGDFSSARNLALAEARGEWILVLDADEVLPVASRIRIHEMISSPARSAYNLVQKNELAATGAHVSVHIVRLFPRDARVRFERPIHEQVNTSLERAGIPIIDTNIVFNHSGYASSAVLAGKTERNRRIIEDALHRDPDGDPNLRYFYASTFFDTQQFSQAAREYEECARRSRASRKRLERAATLKAAQAWFFAGKYDKARALLPDHIEPGLHPLAAHLKAEIAVHDGCSIDAVKWQESVLSAPDVAYLPPESLTPLKFKAVLFLANHWADLGRKDIGVKLLRLAQDISGGKRDGASATLAVSYREALA</sequence>
<name>A0A556QPK1_9BACT</name>
<dbReference type="Pfam" id="PF00535">
    <property type="entry name" value="Glycos_transf_2"/>
    <property type="match status" value="1"/>
</dbReference>
<dbReference type="Gene3D" id="3.90.550.10">
    <property type="entry name" value="Spore Coat Polysaccharide Biosynthesis Protein SpsA, Chain A"/>
    <property type="match status" value="1"/>
</dbReference>
<evidence type="ECO:0000313" key="4">
    <source>
        <dbReference type="Proteomes" id="UP000315648"/>
    </source>
</evidence>
<dbReference type="RefSeq" id="WP_144228919.1">
    <property type="nucleotide sequence ID" value="NZ_CBCRVV010000002.1"/>
</dbReference>
<keyword evidence="4" id="KW-1185">Reference proteome</keyword>
<dbReference type="OrthoDB" id="9815923at2"/>
<dbReference type="InterPro" id="IPR011990">
    <property type="entry name" value="TPR-like_helical_dom_sf"/>
</dbReference>
<reference evidence="3 4" key="1">
    <citation type="submission" date="2019-07" db="EMBL/GenBank/DDBJ databases">
        <title>Description of 53C-WASEF.</title>
        <authorList>
            <person name="Pitt A."/>
            <person name="Hahn M.W."/>
        </authorList>
    </citation>
    <scope>NUCLEOTIDE SEQUENCE [LARGE SCALE GENOMIC DNA]</scope>
    <source>
        <strain evidence="3 4">53C-WASEF</strain>
    </source>
</reference>
<keyword evidence="3" id="KW-0808">Transferase</keyword>
<dbReference type="GO" id="GO:0016740">
    <property type="term" value="F:transferase activity"/>
    <property type="evidence" value="ECO:0007669"/>
    <property type="project" value="UniProtKB-KW"/>
</dbReference>
<evidence type="ECO:0000259" key="2">
    <source>
        <dbReference type="Pfam" id="PF00535"/>
    </source>
</evidence>
<comment type="similarity">
    <text evidence="1">Belongs to the glycosyltransferase 2 family. WaaE/KdtX subfamily.</text>
</comment>
<dbReference type="InterPro" id="IPR001173">
    <property type="entry name" value="Glyco_trans_2-like"/>
</dbReference>
<dbReference type="AlphaFoldDB" id="A0A556QPK1"/>
<evidence type="ECO:0000313" key="3">
    <source>
        <dbReference type="EMBL" id="TSJ78578.1"/>
    </source>
</evidence>
<comment type="caution">
    <text evidence="3">The sequence shown here is derived from an EMBL/GenBank/DDBJ whole genome shotgun (WGS) entry which is preliminary data.</text>
</comment>
<proteinExistence type="inferred from homology"/>
<evidence type="ECO:0000256" key="1">
    <source>
        <dbReference type="ARBA" id="ARBA00038494"/>
    </source>
</evidence>
<organism evidence="3 4">
    <name type="scientific">Rariglobus hedericola</name>
    <dbReference type="NCBI Taxonomy" id="2597822"/>
    <lineage>
        <taxon>Bacteria</taxon>
        <taxon>Pseudomonadati</taxon>
        <taxon>Verrucomicrobiota</taxon>
        <taxon>Opitutia</taxon>
        <taxon>Opitutales</taxon>
        <taxon>Opitutaceae</taxon>
        <taxon>Rariglobus</taxon>
    </lineage>
</organism>
<gene>
    <name evidence="3" type="ORF">FPL22_04560</name>
</gene>
<protein>
    <submittedName>
        <fullName evidence="3">Glycosyltransferase family 2 protein</fullName>
    </submittedName>
</protein>
<dbReference type="InterPro" id="IPR029044">
    <property type="entry name" value="Nucleotide-diphossugar_trans"/>
</dbReference>